<dbReference type="PANTHER" id="PTHR38782:SF1">
    <property type="entry name" value="SIGMA-E FACTOR REGULATORY PROTEIN RSEB"/>
    <property type="match status" value="1"/>
</dbReference>
<evidence type="ECO:0000259" key="6">
    <source>
        <dbReference type="Pfam" id="PF17188"/>
    </source>
</evidence>
<dbReference type="EMBL" id="UOFE01000005">
    <property type="protein sequence ID" value="VAW50576.1"/>
    <property type="molecule type" value="Genomic_DNA"/>
</dbReference>
<feature type="domain" description="MucB/RseB N-terminal" evidence="5">
    <location>
        <begin position="25"/>
        <end position="189"/>
    </location>
</feature>
<dbReference type="SUPFAM" id="SSF89392">
    <property type="entry name" value="Prokaryotic lipoproteins and lipoprotein localization factors"/>
    <property type="match status" value="1"/>
</dbReference>
<evidence type="ECO:0000259" key="5">
    <source>
        <dbReference type="Pfam" id="PF03888"/>
    </source>
</evidence>
<gene>
    <name evidence="7" type="ORF">MNBD_GAMMA05-192</name>
</gene>
<dbReference type="PIRSF" id="PIRSF005427">
    <property type="entry name" value="RseB"/>
    <property type="match status" value="1"/>
</dbReference>
<keyword evidence="3" id="KW-0732">Signal</keyword>
<evidence type="ECO:0000256" key="4">
    <source>
        <dbReference type="ARBA" id="ARBA00022764"/>
    </source>
</evidence>
<name>A0A3B0X1R8_9ZZZZ</name>
<protein>
    <submittedName>
        <fullName evidence="7">Sigma factor RpoE negative regulatory protein RseB</fullName>
    </submittedName>
</protein>
<dbReference type="Gene3D" id="2.50.20.10">
    <property type="entry name" value="Lipoprotein localisation LolA/LolB/LppX"/>
    <property type="match status" value="1"/>
</dbReference>
<dbReference type="GO" id="GO:0032885">
    <property type="term" value="P:regulation of polysaccharide biosynthetic process"/>
    <property type="evidence" value="ECO:0007669"/>
    <property type="project" value="TreeGrafter"/>
</dbReference>
<reference evidence="7" key="1">
    <citation type="submission" date="2018-06" db="EMBL/GenBank/DDBJ databases">
        <authorList>
            <person name="Zhirakovskaya E."/>
        </authorList>
    </citation>
    <scope>NUCLEOTIDE SEQUENCE</scope>
</reference>
<dbReference type="CDD" id="cd16327">
    <property type="entry name" value="RseB"/>
    <property type="match status" value="1"/>
</dbReference>
<dbReference type="Gene3D" id="3.30.200.100">
    <property type="entry name" value="MucB/RseB, C-terminal domain"/>
    <property type="match status" value="1"/>
</dbReference>
<proteinExistence type="inferred from homology"/>
<feature type="domain" description="MucB/RseB C-terminal" evidence="6">
    <location>
        <begin position="219"/>
        <end position="319"/>
    </location>
</feature>
<keyword evidence="4" id="KW-0574">Periplasm</keyword>
<evidence type="ECO:0000256" key="1">
    <source>
        <dbReference type="ARBA" id="ARBA00004418"/>
    </source>
</evidence>
<evidence type="ECO:0000256" key="2">
    <source>
        <dbReference type="ARBA" id="ARBA00008150"/>
    </source>
</evidence>
<comment type="subcellular location">
    <subcellularLocation>
        <location evidence="1">Periplasm</location>
    </subcellularLocation>
</comment>
<dbReference type="GO" id="GO:0030288">
    <property type="term" value="C:outer membrane-bounded periplasmic space"/>
    <property type="evidence" value="ECO:0007669"/>
    <property type="project" value="TreeGrafter"/>
</dbReference>
<accession>A0A3B0X1R8</accession>
<dbReference type="GO" id="GO:0045152">
    <property type="term" value="F:antisigma factor binding"/>
    <property type="evidence" value="ECO:0007669"/>
    <property type="project" value="TreeGrafter"/>
</dbReference>
<evidence type="ECO:0000256" key="3">
    <source>
        <dbReference type="ARBA" id="ARBA00022729"/>
    </source>
</evidence>
<dbReference type="PANTHER" id="PTHR38782">
    <property type="match status" value="1"/>
</dbReference>
<comment type="similarity">
    <text evidence="2">Belongs to the RseB family.</text>
</comment>
<dbReference type="Pfam" id="PF17188">
    <property type="entry name" value="MucB_RseB_C"/>
    <property type="match status" value="1"/>
</dbReference>
<dbReference type="InterPro" id="IPR038484">
    <property type="entry name" value="MucB/RseB_C_sf"/>
</dbReference>
<sequence>MPLYTVIAVFLLAFSANSYAGDLFDMLQRMSDADQNQNYQGIFILRKSDKLSTLKVLHGNDEEGVWERLETLDGESRQVIRRNNKIVSIYPGRKLVTIRHRANNHSLHLQLPDNIKQLDNFYTLQRLDDDRIADHPTLVVDLLPKDQYRYGYRYWVDKNTGMLLRCDLLAVDNTVVEQMMFASLKYLKSSPEDLFEIAPIEQYKRQVLDAHEFNVLPSTQLKWAVKVLPKGFMLTQSMTRHPSPSATNKSVTADLLHLVYSDGLASVSIFIEENQGEDKHLQGASTMGAVNAYGNSVGDHFVTVVGEVPITTVQSMARSTVRLQ</sequence>
<dbReference type="InterPro" id="IPR029046">
    <property type="entry name" value="LolA/LolB/LppX"/>
</dbReference>
<dbReference type="InterPro" id="IPR005588">
    <property type="entry name" value="MucB_RseB"/>
</dbReference>
<dbReference type="Pfam" id="PF03888">
    <property type="entry name" value="MucB_RseB"/>
    <property type="match status" value="1"/>
</dbReference>
<dbReference type="InterPro" id="IPR033434">
    <property type="entry name" value="MucB/RseB_N"/>
</dbReference>
<organism evidence="7">
    <name type="scientific">hydrothermal vent metagenome</name>
    <dbReference type="NCBI Taxonomy" id="652676"/>
    <lineage>
        <taxon>unclassified sequences</taxon>
        <taxon>metagenomes</taxon>
        <taxon>ecological metagenomes</taxon>
    </lineage>
</organism>
<dbReference type="InterPro" id="IPR033436">
    <property type="entry name" value="MucB/RseB_C"/>
</dbReference>
<evidence type="ECO:0000313" key="7">
    <source>
        <dbReference type="EMBL" id="VAW50576.1"/>
    </source>
</evidence>
<dbReference type="AlphaFoldDB" id="A0A3B0X1R8"/>